<proteinExistence type="predicted"/>
<keyword evidence="1" id="KW-0472">Membrane</keyword>
<dbReference type="AlphaFoldDB" id="A0A1T5BE75"/>
<keyword evidence="3" id="KW-1185">Reference proteome</keyword>
<accession>A0A1T5BE75</accession>
<reference evidence="3" key="1">
    <citation type="submission" date="2017-02" db="EMBL/GenBank/DDBJ databases">
        <authorList>
            <person name="Varghese N."/>
            <person name="Submissions S."/>
        </authorList>
    </citation>
    <scope>NUCLEOTIDE SEQUENCE [LARGE SCALE GENOMIC DNA]</scope>
    <source>
        <strain evidence="3">ATCC 35199</strain>
    </source>
</reference>
<evidence type="ECO:0008006" key="4">
    <source>
        <dbReference type="Google" id="ProtNLM"/>
    </source>
</evidence>
<dbReference type="EMBL" id="FUYN01000003">
    <property type="protein sequence ID" value="SKB45536.1"/>
    <property type="molecule type" value="Genomic_DNA"/>
</dbReference>
<keyword evidence="1" id="KW-1133">Transmembrane helix</keyword>
<protein>
    <recommendedName>
        <fullName evidence="4">Haemolysin XhlA</fullName>
    </recommendedName>
</protein>
<evidence type="ECO:0000256" key="1">
    <source>
        <dbReference type="SAM" id="Phobius"/>
    </source>
</evidence>
<dbReference type="RefSeq" id="WP_079589435.1">
    <property type="nucleotide sequence ID" value="NZ_CP154629.1"/>
</dbReference>
<evidence type="ECO:0000313" key="2">
    <source>
        <dbReference type="EMBL" id="SKB45536.1"/>
    </source>
</evidence>
<keyword evidence="1" id="KW-0812">Transmembrane</keyword>
<feature type="transmembrane region" description="Helical" evidence="1">
    <location>
        <begin position="63"/>
        <end position="85"/>
    </location>
</feature>
<organism evidence="2 3">
    <name type="scientific">Acetoanaerobium noterae</name>
    <dbReference type="NCBI Taxonomy" id="745369"/>
    <lineage>
        <taxon>Bacteria</taxon>
        <taxon>Bacillati</taxon>
        <taxon>Bacillota</taxon>
        <taxon>Clostridia</taxon>
        <taxon>Peptostreptococcales</taxon>
        <taxon>Filifactoraceae</taxon>
        <taxon>Acetoanaerobium</taxon>
    </lineage>
</organism>
<evidence type="ECO:0000313" key="3">
    <source>
        <dbReference type="Proteomes" id="UP000243406"/>
    </source>
</evidence>
<sequence>MQEILEQDKRLRDLETSQAETRTYVKMIQADIEEIKTSIKELHSLNLSANNSQNEMGSAWQNIVIELIKLASLCIIILGTIVGAIKVMGT</sequence>
<gene>
    <name evidence="2" type="ORF">SAMN02745120_1570</name>
</gene>
<name>A0A1T5BE75_9FIRM</name>
<dbReference type="Proteomes" id="UP000243406">
    <property type="component" value="Unassembled WGS sequence"/>
</dbReference>